<evidence type="ECO:0000256" key="1">
    <source>
        <dbReference type="SAM" id="MobiDB-lite"/>
    </source>
</evidence>
<name>A0A3L8P3S2_9ACTN</name>
<evidence type="ECO:0008006" key="4">
    <source>
        <dbReference type="Google" id="ProtNLM"/>
    </source>
</evidence>
<dbReference type="AlphaFoldDB" id="A0A3L8P3S2"/>
<gene>
    <name evidence="2" type="ORF">D9V37_09290</name>
</gene>
<keyword evidence="3" id="KW-1185">Reference proteome</keyword>
<organism evidence="2 3">
    <name type="scientific">Nocardioides mangrovicus</name>
    <dbReference type="NCBI Taxonomy" id="2478913"/>
    <lineage>
        <taxon>Bacteria</taxon>
        <taxon>Bacillati</taxon>
        <taxon>Actinomycetota</taxon>
        <taxon>Actinomycetes</taxon>
        <taxon>Propionibacteriales</taxon>
        <taxon>Nocardioidaceae</taxon>
        <taxon>Nocardioides</taxon>
    </lineage>
</organism>
<evidence type="ECO:0000313" key="3">
    <source>
        <dbReference type="Proteomes" id="UP000281708"/>
    </source>
</evidence>
<evidence type="ECO:0000313" key="2">
    <source>
        <dbReference type="EMBL" id="RLV50046.1"/>
    </source>
</evidence>
<feature type="compositionally biased region" description="Low complexity" evidence="1">
    <location>
        <begin position="31"/>
        <end position="41"/>
    </location>
</feature>
<dbReference type="Proteomes" id="UP000281708">
    <property type="component" value="Unassembled WGS sequence"/>
</dbReference>
<accession>A0A3L8P3S2</accession>
<proteinExistence type="predicted"/>
<protein>
    <recommendedName>
        <fullName evidence="4">Peptidase M10 metallopeptidase domain-containing protein</fullName>
    </recommendedName>
</protein>
<reference evidence="2 3" key="1">
    <citation type="submission" date="2018-10" db="EMBL/GenBank/DDBJ databases">
        <title>Marmoricola sp. 4Q3S-7 whole genome shotgun sequence.</title>
        <authorList>
            <person name="Li F."/>
        </authorList>
    </citation>
    <scope>NUCLEOTIDE SEQUENCE [LARGE SCALE GENOMIC DNA]</scope>
    <source>
        <strain evidence="2 3">4Q3S-7</strain>
    </source>
</reference>
<feature type="region of interest" description="Disordered" evidence="1">
    <location>
        <begin position="29"/>
        <end position="56"/>
    </location>
</feature>
<dbReference type="OrthoDB" id="4297752at2"/>
<sequence>MPEPDDENRLVGLSRREIDALVSDLIRAEDSAAGEASPPAGGRHAVDRPAAEQSLVSGPAGGSSVLDWLRHLGAAVSVVLVICAALVLVRWWPHYSERGLPSGPRTYADGHYAFLLTQSDSSDEPVGFDPCTTVQVAIDTDGATSTIRSDVERVVASIDQVSGLHLTTLGVGETLSSTTNVILVSFQDPSSDTHLNDTMIGVGGFLSVRQPTQDGTAYVAHGFVTLNRHRYNSASHDSQLLSLARQFGHAVGLANINGHELMSTDLHQGVRHFGHGDLTGLALLGRLPCAGASA</sequence>
<comment type="caution">
    <text evidence="2">The sequence shown here is derived from an EMBL/GenBank/DDBJ whole genome shotgun (WGS) entry which is preliminary data.</text>
</comment>
<dbReference type="EMBL" id="RDBE01000006">
    <property type="protein sequence ID" value="RLV50046.1"/>
    <property type="molecule type" value="Genomic_DNA"/>
</dbReference>
<dbReference type="RefSeq" id="WP_121805810.1">
    <property type="nucleotide sequence ID" value="NZ_RDBE01000006.1"/>
</dbReference>